<keyword evidence="3" id="KW-1185">Reference proteome</keyword>
<accession>A0A517TY45</accession>
<protein>
    <submittedName>
        <fullName evidence="2">Anaerobic benzoate catabolism transcriptional regulator</fullName>
    </submittedName>
</protein>
<dbReference type="KEGG" id="llh:I41_24800"/>
<evidence type="ECO:0000313" key="3">
    <source>
        <dbReference type="Proteomes" id="UP000317909"/>
    </source>
</evidence>
<reference evidence="2 3" key="1">
    <citation type="submission" date="2019-02" db="EMBL/GenBank/DDBJ databases">
        <title>Deep-cultivation of Planctomycetes and their phenomic and genomic characterization uncovers novel biology.</title>
        <authorList>
            <person name="Wiegand S."/>
            <person name="Jogler M."/>
            <person name="Boedeker C."/>
            <person name="Pinto D."/>
            <person name="Vollmers J."/>
            <person name="Rivas-Marin E."/>
            <person name="Kohn T."/>
            <person name="Peeters S.H."/>
            <person name="Heuer A."/>
            <person name="Rast P."/>
            <person name="Oberbeckmann S."/>
            <person name="Bunk B."/>
            <person name="Jeske O."/>
            <person name="Meyerdierks A."/>
            <person name="Storesund J.E."/>
            <person name="Kallscheuer N."/>
            <person name="Luecker S."/>
            <person name="Lage O.M."/>
            <person name="Pohl T."/>
            <person name="Merkel B.J."/>
            <person name="Hornburger P."/>
            <person name="Mueller R.-W."/>
            <person name="Bruemmer F."/>
            <person name="Labrenz M."/>
            <person name="Spormann A.M."/>
            <person name="Op den Camp H."/>
            <person name="Overmann J."/>
            <person name="Amann R."/>
            <person name="Jetten M.S.M."/>
            <person name="Mascher T."/>
            <person name="Medema M.H."/>
            <person name="Devos D.P."/>
            <person name="Kaster A.-K."/>
            <person name="Ovreas L."/>
            <person name="Rohde M."/>
            <person name="Galperin M.Y."/>
            <person name="Jogler C."/>
        </authorList>
    </citation>
    <scope>NUCLEOTIDE SEQUENCE [LARGE SCALE GENOMIC DNA]</scope>
    <source>
        <strain evidence="2 3">I41</strain>
    </source>
</reference>
<dbReference type="InterPro" id="IPR010982">
    <property type="entry name" value="Lambda_DNA-bd_dom_sf"/>
</dbReference>
<evidence type="ECO:0000313" key="2">
    <source>
        <dbReference type="EMBL" id="QDT73291.1"/>
    </source>
</evidence>
<feature type="domain" description="HTH cro/C1-type" evidence="1">
    <location>
        <begin position="11"/>
        <end position="64"/>
    </location>
</feature>
<name>A0A517TY45_9BACT</name>
<organism evidence="2 3">
    <name type="scientific">Lacipirellula limnantheis</name>
    <dbReference type="NCBI Taxonomy" id="2528024"/>
    <lineage>
        <taxon>Bacteria</taxon>
        <taxon>Pseudomonadati</taxon>
        <taxon>Planctomycetota</taxon>
        <taxon>Planctomycetia</taxon>
        <taxon>Pirellulales</taxon>
        <taxon>Lacipirellulaceae</taxon>
        <taxon>Lacipirellula</taxon>
    </lineage>
</organism>
<proteinExistence type="predicted"/>
<dbReference type="Gene3D" id="1.10.260.40">
    <property type="entry name" value="lambda repressor-like DNA-binding domains"/>
    <property type="match status" value="1"/>
</dbReference>
<dbReference type="PROSITE" id="PS50943">
    <property type="entry name" value="HTH_CROC1"/>
    <property type="match status" value="1"/>
</dbReference>
<dbReference type="AlphaFoldDB" id="A0A517TY45"/>
<dbReference type="Proteomes" id="UP000317909">
    <property type="component" value="Chromosome"/>
</dbReference>
<dbReference type="CDD" id="cd00093">
    <property type="entry name" value="HTH_XRE"/>
    <property type="match status" value="1"/>
</dbReference>
<dbReference type="Pfam" id="PF01381">
    <property type="entry name" value="HTH_3"/>
    <property type="match status" value="1"/>
</dbReference>
<dbReference type="SUPFAM" id="SSF47413">
    <property type="entry name" value="lambda repressor-like DNA-binding domains"/>
    <property type="match status" value="1"/>
</dbReference>
<dbReference type="InterPro" id="IPR001387">
    <property type="entry name" value="Cro/C1-type_HTH"/>
</dbReference>
<sequence>MTTQRAFGDKLAALRRRLGITQIELALRTGVSERTVRNAESSRPIKRDFLAFIASGLDVPLEEVVFDEADGVERELEIARRIIRELEQQFEARCRGVFGGPSGPSPSPDFQTGVFDEAWRMFDRVWDRLGESSSTSDRFTRASHSRFRPQLVCTACVSGTGEFAIKVLMHYGPRQAERTVERIIWCVVRDGVVTEVRTAALQ</sequence>
<dbReference type="SMART" id="SM00530">
    <property type="entry name" value="HTH_XRE"/>
    <property type="match status" value="1"/>
</dbReference>
<dbReference type="EMBL" id="CP036339">
    <property type="protein sequence ID" value="QDT73291.1"/>
    <property type="molecule type" value="Genomic_DNA"/>
</dbReference>
<evidence type="ECO:0000259" key="1">
    <source>
        <dbReference type="PROSITE" id="PS50943"/>
    </source>
</evidence>
<gene>
    <name evidence="2" type="ORF">I41_24800</name>
</gene>
<dbReference type="GO" id="GO:0003677">
    <property type="term" value="F:DNA binding"/>
    <property type="evidence" value="ECO:0007669"/>
    <property type="project" value="InterPro"/>
</dbReference>
<dbReference type="RefSeq" id="WP_168206836.1">
    <property type="nucleotide sequence ID" value="NZ_CP036339.1"/>
</dbReference>